<dbReference type="Proteomes" id="UP000234789">
    <property type="component" value="Unassembled WGS sequence"/>
</dbReference>
<evidence type="ECO:0000313" key="2">
    <source>
        <dbReference type="EMBL" id="PLT46650.1"/>
    </source>
</evidence>
<gene>
    <name evidence="2" type="ORF">B8V81_0874</name>
</gene>
<feature type="region of interest" description="Disordered" evidence="1">
    <location>
        <begin position="56"/>
        <end position="77"/>
    </location>
</feature>
<keyword evidence="3" id="KW-1185">Reference proteome</keyword>
<proteinExistence type="predicted"/>
<evidence type="ECO:0000313" key="3">
    <source>
        <dbReference type="Proteomes" id="UP000234789"/>
    </source>
</evidence>
<protein>
    <submittedName>
        <fullName evidence="2">Uncharacterized protein</fullName>
    </submittedName>
</protein>
<accession>A0A2N5N8M8</accession>
<feature type="compositionally biased region" description="Basic residues" evidence="1">
    <location>
        <begin position="56"/>
        <end position="67"/>
    </location>
</feature>
<comment type="caution">
    <text evidence="2">The sequence shown here is derived from an EMBL/GenBank/DDBJ whole genome shotgun (WGS) entry which is preliminary data.</text>
</comment>
<sequence>MFSCFSKIRRSFRHVGRASPHTVIAIRHPSAQRLPDGLTESAEFPRKRQFPSRFHARRPAKPGRYRARLSPLGGIHS</sequence>
<dbReference type="AlphaFoldDB" id="A0A2N5N8M8"/>
<name>A0A2N5N8M8_9BACL</name>
<organism evidence="2 3">
    <name type="scientific">Paenibacillus pasadenensis</name>
    <dbReference type="NCBI Taxonomy" id="217090"/>
    <lineage>
        <taxon>Bacteria</taxon>
        <taxon>Bacillati</taxon>
        <taxon>Bacillota</taxon>
        <taxon>Bacilli</taxon>
        <taxon>Bacillales</taxon>
        <taxon>Paenibacillaceae</taxon>
        <taxon>Paenibacillus</taxon>
    </lineage>
</organism>
<reference evidence="2 3" key="1">
    <citation type="submission" date="2017-05" db="EMBL/GenBank/DDBJ databases">
        <title>Functional genome analysis of Paenibacillus pasadenensis strain R16: insights on endophytic life style and antifungal activity.</title>
        <authorList>
            <person name="Passera A."/>
            <person name="Marcolungo L."/>
            <person name="Casati P."/>
            <person name="Brasca M."/>
            <person name="Quaglino F."/>
            <person name="Delledonne M."/>
        </authorList>
    </citation>
    <scope>NUCLEOTIDE SEQUENCE [LARGE SCALE GENOMIC DNA]</scope>
    <source>
        <strain evidence="2 3">R16</strain>
    </source>
</reference>
<evidence type="ECO:0000256" key="1">
    <source>
        <dbReference type="SAM" id="MobiDB-lite"/>
    </source>
</evidence>
<dbReference type="EMBL" id="NFEZ01000003">
    <property type="protein sequence ID" value="PLT46650.1"/>
    <property type="molecule type" value="Genomic_DNA"/>
</dbReference>